<dbReference type="AlphaFoldDB" id="A0A382KZP8"/>
<dbReference type="InterPro" id="IPR014721">
    <property type="entry name" value="Ribsml_uS5_D2-typ_fold_subgr"/>
</dbReference>
<reference evidence="2" key="1">
    <citation type="submission" date="2018-05" db="EMBL/GenBank/DDBJ databases">
        <authorList>
            <person name="Lanie J.A."/>
            <person name="Ng W.-L."/>
            <person name="Kazmierczak K.M."/>
            <person name="Andrzejewski T.M."/>
            <person name="Davidsen T.M."/>
            <person name="Wayne K.J."/>
            <person name="Tettelin H."/>
            <person name="Glass J.I."/>
            <person name="Rusch D."/>
            <person name="Podicherti R."/>
            <person name="Tsui H.-C.T."/>
            <person name="Winkler M.E."/>
        </authorList>
    </citation>
    <scope>NUCLEOTIDE SEQUENCE</scope>
</reference>
<feature type="domain" description="GHMP kinase N-terminal" evidence="1">
    <location>
        <begin position="64"/>
        <end position="139"/>
    </location>
</feature>
<organism evidence="2">
    <name type="scientific">marine metagenome</name>
    <dbReference type="NCBI Taxonomy" id="408172"/>
    <lineage>
        <taxon>unclassified sequences</taxon>
        <taxon>metagenomes</taxon>
        <taxon>ecological metagenomes</taxon>
    </lineage>
</organism>
<dbReference type="InterPro" id="IPR006204">
    <property type="entry name" value="GHMP_kinase_N_dom"/>
</dbReference>
<dbReference type="Gene3D" id="3.30.230.10">
    <property type="match status" value="1"/>
</dbReference>
<dbReference type="Pfam" id="PF00288">
    <property type="entry name" value="GHMP_kinases_N"/>
    <property type="match status" value="1"/>
</dbReference>
<dbReference type="SUPFAM" id="SSF54211">
    <property type="entry name" value="Ribosomal protein S5 domain 2-like"/>
    <property type="match status" value="1"/>
</dbReference>
<name>A0A382KZP8_9ZZZZ</name>
<evidence type="ECO:0000259" key="1">
    <source>
        <dbReference type="Pfam" id="PF00288"/>
    </source>
</evidence>
<dbReference type="GO" id="GO:0009423">
    <property type="term" value="P:chorismate biosynthetic process"/>
    <property type="evidence" value="ECO:0007669"/>
    <property type="project" value="UniProtKB-UniPathway"/>
</dbReference>
<dbReference type="InterPro" id="IPR020568">
    <property type="entry name" value="Ribosomal_Su5_D2-typ_SF"/>
</dbReference>
<evidence type="ECO:0000313" key="2">
    <source>
        <dbReference type="EMBL" id="SVC30148.1"/>
    </source>
</evidence>
<protein>
    <recommendedName>
        <fullName evidence="1">GHMP kinase N-terminal domain-containing protein</fullName>
    </recommendedName>
</protein>
<dbReference type="UniPathway" id="UPA00053">
    <property type="reaction ID" value="UER00088"/>
</dbReference>
<dbReference type="GO" id="GO:0005524">
    <property type="term" value="F:ATP binding"/>
    <property type="evidence" value="ECO:0007669"/>
    <property type="project" value="InterPro"/>
</dbReference>
<gene>
    <name evidence="2" type="ORF">METZ01_LOCUS283002</name>
</gene>
<sequence>MAVLGRGEGHGGISILHALGAGYGATVSIELSTRVQLRDSPVKKEPKDTHGLLLAVVETWSEAGHPLPDSEELHWAVRSEIPIGRGLKSSAALAVACIQALCDATETTLENHQIVDIAADAQLAWGCSFTGSVDDSWAAVEPGWKVVDPNVPAAEGVLMEGLIEESQDWIILILDRGPRTIDPDPGRFQMHAGQF</sequence>
<proteinExistence type="predicted"/>
<feature type="non-terminal residue" evidence="2">
    <location>
        <position position="195"/>
    </location>
</feature>
<accession>A0A382KZP8</accession>
<dbReference type="EMBL" id="UINC01083953">
    <property type="protein sequence ID" value="SVC30148.1"/>
    <property type="molecule type" value="Genomic_DNA"/>
</dbReference>